<dbReference type="Proteomes" id="UP000198878">
    <property type="component" value="Unassembled WGS sequence"/>
</dbReference>
<organism evidence="2 3">
    <name type="scientific">Amycolatopsis pretoriensis</name>
    <dbReference type="NCBI Taxonomy" id="218821"/>
    <lineage>
        <taxon>Bacteria</taxon>
        <taxon>Bacillati</taxon>
        <taxon>Actinomycetota</taxon>
        <taxon>Actinomycetes</taxon>
        <taxon>Pseudonocardiales</taxon>
        <taxon>Pseudonocardiaceae</taxon>
        <taxon>Amycolatopsis</taxon>
    </lineage>
</organism>
<accession>A0A1H5Q364</accession>
<reference evidence="3" key="1">
    <citation type="submission" date="2016-10" db="EMBL/GenBank/DDBJ databases">
        <authorList>
            <person name="Varghese N."/>
            <person name="Submissions S."/>
        </authorList>
    </citation>
    <scope>NUCLEOTIDE SEQUENCE [LARGE SCALE GENOMIC DNA]</scope>
    <source>
        <strain evidence="3">DSM 44654</strain>
    </source>
</reference>
<evidence type="ECO:0000256" key="1">
    <source>
        <dbReference type="SAM" id="MobiDB-lite"/>
    </source>
</evidence>
<evidence type="ECO:0000313" key="2">
    <source>
        <dbReference type="EMBL" id="SEF20550.1"/>
    </source>
</evidence>
<dbReference type="AlphaFoldDB" id="A0A1H5Q364"/>
<dbReference type="STRING" id="218821.SAMN05421837_101409"/>
<feature type="compositionally biased region" description="Basic and acidic residues" evidence="1">
    <location>
        <begin position="155"/>
        <end position="164"/>
    </location>
</feature>
<name>A0A1H5Q364_9PSEU</name>
<keyword evidence="3" id="KW-1185">Reference proteome</keyword>
<dbReference type="InterPro" id="IPR010581">
    <property type="entry name" value="DUF1152"/>
</dbReference>
<sequence>MRPHSSGDDAYFPERTLARWLDSRGRPSVVHAFPRTGVRPLRAAYRDLGAHLGVDAVVLVDGGTDILRRGDEAGLGTPEEDMTSLAAVAALDRGGGYLGALSIPSRSPEAEAYLDAVADASAPPRTGPASCTGRSPPRCRDSSGMPSSPHRRQRALREPAHTETAEEVAMVIEAHRDRVGRRPRRAIPH</sequence>
<dbReference type="RefSeq" id="WP_244180009.1">
    <property type="nucleotide sequence ID" value="NZ_FNUJ01000001.1"/>
</dbReference>
<feature type="region of interest" description="Disordered" evidence="1">
    <location>
        <begin position="120"/>
        <end position="166"/>
    </location>
</feature>
<proteinExistence type="predicted"/>
<gene>
    <name evidence="2" type="ORF">SAMN05421837_101409</name>
</gene>
<dbReference type="EMBL" id="FNUJ01000001">
    <property type="protein sequence ID" value="SEF20550.1"/>
    <property type="molecule type" value="Genomic_DNA"/>
</dbReference>
<dbReference type="Pfam" id="PF06626">
    <property type="entry name" value="DUF1152"/>
    <property type="match status" value="1"/>
</dbReference>
<protein>
    <submittedName>
        <fullName evidence="2">Uncharacterized protein</fullName>
    </submittedName>
</protein>
<evidence type="ECO:0000313" key="3">
    <source>
        <dbReference type="Proteomes" id="UP000198878"/>
    </source>
</evidence>